<dbReference type="GO" id="GO:0032259">
    <property type="term" value="P:methylation"/>
    <property type="evidence" value="ECO:0007669"/>
    <property type="project" value="UniProtKB-KW"/>
</dbReference>
<keyword evidence="3 9" id="KW-0489">Methyltransferase</keyword>
<gene>
    <name evidence="9" type="ORF">Metal_3790</name>
</gene>
<keyword evidence="5" id="KW-0949">S-adenosyl-L-methionine</keyword>
<evidence type="ECO:0000256" key="5">
    <source>
        <dbReference type="ARBA" id="ARBA00022691"/>
    </source>
</evidence>
<dbReference type="EMBL" id="CM001475">
    <property type="protein sequence ID" value="EIC31434.1"/>
    <property type="molecule type" value="Genomic_DNA"/>
</dbReference>
<feature type="region of interest" description="Disordered" evidence="7">
    <location>
        <begin position="284"/>
        <end position="314"/>
    </location>
</feature>
<evidence type="ECO:0000256" key="7">
    <source>
        <dbReference type="SAM" id="MobiDB-lite"/>
    </source>
</evidence>
<dbReference type="InterPro" id="IPR002941">
    <property type="entry name" value="DNA_methylase_N4/N6"/>
</dbReference>
<protein>
    <recommendedName>
        <fullName evidence="2">site-specific DNA-methyltransferase (adenine-specific)</fullName>
        <ecNumber evidence="2">2.1.1.72</ecNumber>
    </recommendedName>
</protein>
<dbReference type="Pfam" id="PF01555">
    <property type="entry name" value="N6_N4_Mtase"/>
    <property type="match status" value="1"/>
</dbReference>
<evidence type="ECO:0000256" key="3">
    <source>
        <dbReference type="ARBA" id="ARBA00022603"/>
    </source>
</evidence>
<dbReference type="HOGENOM" id="CLU_024927_10_2_6"/>
<dbReference type="GO" id="GO:0003677">
    <property type="term" value="F:DNA binding"/>
    <property type="evidence" value="ECO:0007669"/>
    <property type="project" value="InterPro"/>
</dbReference>
<accession>H8GIC2</accession>
<evidence type="ECO:0000313" key="9">
    <source>
        <dbReference type="EMBL" id="EIC31434.1"/>
    </source>
</evidence>
<dbReference type="GO" id="GO:0009007">
    <property type="term" value="F:site-specific DNA-methyltransferase (adenine-specific) activity"/>
    <property type="evidence" value="ECO:0007669"/>
    <property type="project" value="UniProtKB-EC"/>
</dbReference>
<dbReference type="InterPro" id="IPR002052">
    <property type="entry name" value="DNA_methylase_N6_adenine_CS"/>
</dbReference>
<evidence type="ECO:0000256" key="4">
    <source>
        <dbReference type="ARBA" id="ARBA00022679"/>
    </source>
</evidence>
<dbReference type="eggNOG" id="COG2189">
    <property type="taxonomic scope" value="Bacteria"/>
</dbReference>
<dbReference type="SUPFAM" id="SSF53335">
    <property type="entry name" value="S-adenosyl-L-methionine-dependent methyltransferases"/>
    <property type="match status" value="1"/>
</dbReference>
<sequence>MAKGLLEQLPGIVAEGRQTAEKILESLEGRHRITLQTREWVLSARDNTQNDLFQSVGRVSDSVTRQVEATNVGLRLTPRQLLLHCSSSVHRPPFNGGIPASRNPTYTSDQTWRNRLIHGDNLLAMAALLAGDDETPSLRGKIDLIYIDPPFDSKADCRTKITLPGMELEQKPAVIEQFAYSDTWADGTASYLAMITPRLILMRELLRDTGSIYVHLDWHVGHYVKLVLDEVFGKDHFINEIIWHYRKWSPQSKNFQRNHDTIFWYGKNAENRHFITEFQEQPAGTLKPGKEKKRQTVFDESGKRPATRADGEATGSSLADVWDGGIWNISMINPAAIERVDYATQKPEQLLKRILQHACPEKGLVADFFGGSGTTAAVAEKLGRRWITADLGKPACMIMRKRLIDRNARPFLYQAIGDYQAEATKSLGQQSKIGELAPIVLQLFGALPLAPEDNPEHNLGYLPAGAASVGRVSDSVTRLVEAANVGLRLTPNPTYTSAEAKNKTLVYADSPNKLTGAATLKKAIAQRDTLMGGWDKVVVLGWNFEPSIGETLAALNDDRLEVRVIPPDLPDRLRKKGGLDKLKGAVRFAGLQYLTIKPVQRQRQGEDEILSVALDNYILLSPEAINLDATNRAKLHGIIDSEPLALLEYWAVDPDYDGKLFRSVWQNYRGDNDDPLRVATLAWLVVPAKNGSRKVCVRAVDVFGFEAEVVVEVDA</sequence>
<dbReference type="PRINTS" id="PR00506">
    <property type="entry name" value="D21N6MTFRASE"/>
</dbReference>
<dbReference type="AlphaFoldDB" id="H8GIC2"/>
<feature type="compositionally biased region" description="Basic and acidic residues" evidence="7">
    <location>
        <begin position="294"/>
        <end position="311"/>
    </location>
</feature>
<name>H8GIC2_METAL</name>
<evidence type="ECO:0000259" key="8">
    <source>
        <dbReference type="Pfam" id="PF01555"/>
    </source>
</evidence>
<feature type="domain" description="DNA methylase N-4/N-6" evidence="8">
    <location>
        <begin position="142"/>
        <end position="398"/>
    </location>
</feature>
<evidence type="ECO:0000256" key="6">
    <source>
        <dbReference type="ARBA" id="ARBA00047942"/>
    </source>
</evidence>
<dbReference type="STRING" id="686340.Metal_3790"/>
<proteinExistence type="inferred from homology"/>
<dbReference type="InterPro" id="IPR002295">
    <property type="entry name" value="N4/N6-MTase_EcoPI_Mod-like"/>
</dbReference>
<evidence type="ECO:0000256" key="2">
    <source>
        <dbReference type="ARBA" id="ARBA00011900"/>
    </source>
</evidence>
<dbReference type="REBASE" id="62974">
    <property type="entry name" value="M.MalBG8ORF3790P"/>
</dbReference>
<keyword evidence="10" id="KW-1185">Reference proteome</keyword>
<dbReference type="Proteomes" id="UP000005090">
    <property type="component" value="Chromosome"/>
</dbReference>
<comment type="catalytic activity">
    <reaction evidence="6">
        <text>a 2'-deoxyadenosine in DNA + S-adenosyl-L-methionine = an N(6)-methyl-2'-deoxyadenosine in DNA + S-adenosyl-L-homocysteine + H(+)</text>
        <dbReference type="Rhea" id="RHEA:15197"/>
        <dbReference type="Rhea" id="RHEA-COMP:12418"/>
        <dbReference type="Rhea" id="RHEA-COMP:12419"/>
        <dbReference type="ChEBI" id="CHEBI:15378"/>
        <dbReference type="ChEBI" id="CHEBI:57856"/>
        <dbReference type="ChEBI" id="CHEBI:59789"/>
        <dbReference type="ChEBI" id="CHEBI:90615"/>
        <dbReference type="ChEBI" id="CHEBI:90616"/>
        <dbReference type="EC" id="2.1.1.72"/>
    </reaction>
</comment>
<dbReference type="RefSeq" id="WP_005374785.1">
    <property type="nucleotide sequence ID" value="NZ_CM001475.1"/>
</dbReference>
<dbReference type="Gene3D" id="3.40.50.150">
    <property type="entry name" value="Vaccinia Virus protein VP39"/>
    <property type="match status" value="1"/>
</dbReference>
<organism evidence="9 10">
    <name type="scientific">Methylomicrobium album BG8</name>
    <dbReference type="NCBI Taxonomy" id="686340"/>
    <lineage>
        <taxon>Bacteria</taxon>
        <taxon>Pseudomonadati</taxon>
        <taxon>Pseudomonadota</taxon>
        <taxon>Gammaproteobacteria</taxon>
        <taxon>Methylococcales</taxon>
        <taxon>Methylococcaceae</taxon>
        <taxon>Methylomicrobium</taxon>
    </lineage>
</organism>
<reference evidence="9 10" key="1">
    <citation type="journal article" date="2013" name="Genome Announc.">
        <title>Genome Sequence of the Obligate Gammaproteobacterial Methanotroph Methylomicrobium album Strain BG8.</title>
        <authorList>
            <person name="Kits K.D."/>
            <person name="Kalyuzhnaya M.G."/>
            <person name="Klotz M.G."/>
            <person name="Jetten M.S."/>
            <person name="Op den Camp H.J."/>
            <person name="Vuilleumier S."/>
            <person name="Bringel F."/>
            <person name="Dispirito A.A."/>
            <person name="Murrell J.C."/>
            <person name="Bruce D."/>
            <person name="Cheng J.F."/>
            <person name="Copeland A."/>
            <person name="Goodwin L."/>
            <person name="Hauser L."/>
            <person name="Lajus A."/>
            <person name="Land M.L."/>
            <person name="Lapidus A."/>
            <person name="Lucas S."/>
            <person name="Medigue C."/>
            <person name="Pitluck S."/>
            <person name="Woyke T."/>
            <person name="Zeytun A."/>
            <person name="Stein L.Y."/>
        </authorList>
    </citation>
    <scope>NUCLEOTIDE SEQUENCE [LARGE SCALE GENOMIC DNA]</scope>
    <source>
        <strain evidence="9 10">BG8</strain>
    </source>
</reference>
<evidence type="ECO:0000313" key="10">
    <source>
        <dbReference type="Proteomes" id="UP000005090"/>
    </source>
</evidence>
<dbReference type="InterPro" id="IPR029063">
    <property type="entry name" value="SAM-dependent_MTases_sf"/>
</dbReference>
<dbReference type="PROSITE" id="PS00092">
    <property type="entry name" value="N6_MTASE"/>
    <property type="match status" value="1"/>
</dbReference>
<evidence type="ECO:0000256" key="1">
    <source>
        <dbReference type="ARBA" id="ARBA00006594"/>
    </source>
</evidence>
<comment type="similarity">
    <text evidence="1">Belongs to the N(4)/N(6)-methyltransferase family.</text>
</comment>
<keyword evidence="4" id="KW-0808">Transferase</keyword>
<dbReference type="EC" id="2.1.1.72" evidence="2"/>
<dbReference type="GO" id="GO:0008170">
    <property type="term" value="F:N-methyltransferase activity"/>
    <property type="evidence" value="ECO:0007669"/>
    <property type="project" value="InterPro"/>
</dbReference>